<dbReference type="Gene3D" id="3.40.50.2300">
    <property type="match status" value="1"/>
</dbReference>
<sequence>MGSILQVRKARAPKSPFYCRKSKIKKKSRRGIMWKILIIDDDFQVLEGMKKAIPWESIDAELVGEASDGAEGLEMVRQTQPDIVITDIYMPVMNGLEMIEKLRETNFPGELIILSGYADFQYARQALRLQVSDYLSKPVTIEELGAVLAKVIKELETKELKKIEQDEVKRRLMMYEPFVQQEWLKSVITGTFNETIAAESIQLSEQAYWLQRNHLVMGIELMSTVRTANLSLIDWNLFRFALANIIREILAEDWPESDFIELHSHHAAIMFHIERSSVIDDVMRRIQLIGERITDCVLTYLRLTIRLGLGQMKESWQEISDSTEEAFLDLLQMTINPPLAREHPSTVPSEKELAIRPIKFYQELAEAIVYSKEETATQIVEAYINRLQTMSTITPAYLQYLCTELWTIFAYSLYSVGIVLDELFPEMKLQPEISQIQTPEQLQQWLRGKIHIIATSRHWNENSKHKEAVDFMIQYAHDHYAEEISLEDMSKQLYLSRNYLNQIFKKATGETFTNYVIQVRMKKAQALLAEGKYLIYEISEKVGYKNVPYFSSIFKKYNGISPSEVSKSGL</sequence>
<dbReference type="PROSITE" id="PS50110">
    <property type="entry name" value="RESPONSE_REGULATORY"/>
    <property type="match status" value="1"/>
</dbReference>
<dbReference type="InterPro" id="IPR011006">
    <property type="entry name" value="CheY-like_superfamily"/>
</dbReference>
<evidence type="ECO:0000256" key="1">
    <source>
        <dbReference type="ARBA" id="ARBA00004496"/>
    </source>
</evidence>
<keyword evidence="4" id="KW-0902">Two-component regulatory system</keyword>
<reference evidence="11 12" key="1">
    <citation type="submission" date="2019-10" db="EMBL/GenBank/DDBJ databases">
        <title>Description of Paenibacillus terrestris sp. nov.</title>
        <authorList>
            <person name="Carlier A."/>
            <person name="Qi S."/>
        </authorList>
    </citation>
    <scope>NUCLEOTIDE SEQUENCE [LARGE SCALE GENOMIC DNA]</scope>
    <source>
        <strain evidence="11 12">LMG 31458</strain>
    </source>
</reference>
<dbReference type="Pfam" id="PF00072">
    <property type="entry name" value="Response_reg"/>
    <property type="match status" value="1"/>
</dbReference>
<evidence type="ECO:0000256" key="3">
    <source>
        <dbReference type="ARBA" id="ARBA00022553"/>
    </source>
</evidence>
<protein>
    <submittedName>
        <fullName evidence="11">Response regulator</fullName>
    </submittedName>
</protein>
<dbReference type="EMBL" id="WHOA01000091">
    <property type="protein sequence ID" value="NOU72302.1"/>
    <property type="molecule type" value="Genomic_DNA"/>
</dbReference>
<dbReference type="InterPro" id="IPR018062">
    <property type="entry name" value="HTH_AraC-typ_CS"/>
</dbReference>
<dbReference type="InterPro" id="IPR018060">
    <property type="entry name" value="HTH_AraC"/>
</dbReference>
<keyword evidence="7" id="KW-0804">Transcription</keyword>
<proteinExistence type="predicted"/>
<evidence type="ECO:0000256" key="4">
    <source>
        <dbReference type="ARBA" id="ARBA00023012"/>
    </source>
</evidence>
<dbReference type="Pfam" id="PF12833">
    <property type="entry name" value="HTH_18"/>
    <property type="match status" value="1"/>
</dbReference>
<keyword evidence="3 8" id="KW-0597">Phosphoprotein</keyword>
<dbReference type="PANTHER" id="PTHR42713">
    <property type="entry name" value="HISTIDINE KINASE-RELATED"/>
    <property type="match status" value="1"/>
</dbReference>
<dbReference type="SUPFAM" id="SSF52172">
    <property type="entry name" value="CheY-like"/>
    <property type="match status" value="1"/>
</dbReference>
<dbReference type="SMART" id="SM00342">
    <property type="entry name" value="HTH_ARAC"/>
    <property type="match status" value="1"/>
</dbReference>
<name>A0ABX1XUW2_9BACL</name>
<feature type="domain" description="HTH araC/xylS-type" evidence="9">
    <location>
        <begin position="470"/>
        <end position="568"/>
    </location>
</feature>
<evidence type="ECO:0000256" key="5">
    <source>
        <dbReference type="ARBA" id="ARBA00023015"/>
    </source>
</evidence>
<evidence type="ECO:0000313" key="12">
    <source>
        <dbReference type="Proteomes" id="UP000616779"/>
    </source>
</evidence>
<keyword evidence="6" id="KW-0238">DNA-binding</keyword>
<evidence type="ECO:0000256" key="7">
    <source>
        <dbReference type="ARBA" id="ARBA00023163"/>
    </source>
</evidence>
<dbReference type="Gene3D" id="1.10.10.60">
    <property type="entry name" value="Homeodomain-like"/>
    <property type="match status" value="2"/>
</dbReference>
<dbReference type="PROSITE" id="PS01124">
    <property type="entry name" value="HTH_ARAC_FAMILY_2"/>
    <property type="match status" value="1"/>
</dbReference>
<dbReference type="SUPFAM" id="SSF46689">
    <property type="entry name" value="Homeodomain-like"/>
    <property type="match status" value="2"/>
</dbReference>
<evidence type="ECO:0000256" key="2">
    <source>
        <dbReference type="ARBA" id="ARBA00022490"/>
    </source>
</evidence>
<evidence type="ECO:0000256" key="6">
    <source>
        <dbReference type="ARBA" id="ARBA00023125"/>
    </source>
</evidence>
<organism evidence="11 12">
    <name type="scientific">Paenibacillus phytorum</name>
    <dbReference type="NCBI Taxonomy" id="2654977"/>
    <lineage>
        <taxon>Bacteria</taxon>
        <taxon>Bacillati</taxon>
        <taxon>Bacillota</taxon>
        <taxon>Bacilli</taxon>
        <taxon>Bacillales</taxon>
        <taxon>Paenibacillaceae</taxon>
        <taxon>Paenibacillus</taxon>
    </lineage>
</organism>
<dbReference type="InterPro" id="IPR051552">
    <property type="entry name" value="HptR"/>
</dbReference>
<keyword evidence="12" id="KW-1185">Reference proteome</keyword>
<dbReference type="InterPro" id="IPR001789">
    <property type="entry name" value="Sig_transdc_resp-reg_receiver"/>
</dbReference>
<evidence type="ECO:0000259" key="9">
    <source>
        <dbReference type="PROSITE" id="PS01124"/>
    </source>
</evidence>
<dbReference type="PROSITE" id="PS00041">
    <property type="entry name" value="HTH_ARAC_FAMILY_1"/>
    <property type="match status" value="1"/>
</dbReference>
<keyword evidence="2" id="KW-0963">Cytoplasm</keyword>
<feature type="domain" description="Response regulatory" evidence="10">
    <location>
        <begin position="35"/>
        <end position="152"/>
    </location>
</feature>
<dbReference type="Proteomes" id="UP000616779">
    <property type="component" value="Unassembled WGS sequence"/>
</dbReference>
<dbReference type="InterPro" id="IPR009057">
    <property type="entry name" value="Homeodomain-like_sf"/>
</dbReference>
<dbReference type="PANTHER" id="PTHR42713:SF3">
    <property type="entry name" value="TRANSCRIPTIONAL REGULATORY PROTEIN HPTR"/>
    <property type="match status" value="1"/>
</dbReference>
<gene>
    <name evidence="11" type="ORF">GC098_12845</name>
</gene>
<keyword evidence="5" id="KW-0805">Transcription regulation</keyword>
<dbReference type="CDD" id="cd17536">
    <property type="entry name" value="REC_YesN-like"/>
    <property type="match status" value="1"/>
</dbReference>
<evidence type="ECO:0000259" key="10">
    <source>
        <dbReference type="PROSITE" id="PS50110"/>
    </source>
</evidence>
<comment type="subcellular location">
    <subcellularLocation>
        <location evidence="1">Cytoplasm</location>
    </subcellularLocation>
</comment>
<dbReference type="SMART" id="SM00448">
    <property type="entry name" value="REC"/>
    <property type="match status" value="1"/>
</dbReference>
<accession>A0ABX1XUW2</accession>
<evidence type="ECO:0000256" key="8">
    <source>
        <dbReference type="PROSITE-ProRule" id="PRU00169"/>
    </source>
</evidence>
<feature type="modified residue" description="4-aspartylphosphate" evidence="8">
    <location>
        <position position="87"/>
    </location>
</feature>
<comment type="caution">
    <text evidence="11">The sequence shown here is derived from an EMBL/GenBank/DDBJ whole genome shotgun (WGS) entry which is preliminary data.</text>
</comment>
<evidence type="ECO:0000313" key="11">
    <source>
        <dbReference type="EMBL" id="NOU72302.1"/>
    </source>
</evidence>